<dbReference type="Gene3D" id="3.40.50.300">
    <property type="entry name" value="P-loop containing nucleotide triphosphate hydrolases"/>
    <property type="match status" value="3"/>
</dbReference>
<evidence type="ECO:0000256" key="1">
    <source>
        <dbReference type="ARBA" id="ARBA00008887"/>
    </source>
</evidence>
<proteinExistence type="inferred from homology"/>
<dbReference type="InterPro" id="IPR035706">
    <property type="entry name" value="AAA_9"/>
</dbReference>
<keyword evidence="2" id="KW-0175">Coiled coil</keyword>
<dbReference type="Pfam" id="PF12777">
    <property type="entry name" value="MT"/>
    <property type="match status" value="1"/>
</dbReference>
<dbReference type="Pfam" id="PF12780">
    <property type="entry name" value="AAA_8"/>
    <property type="match status" value="1"/>
</dbReference>
<feature type="domain" description="Dynein heavy chain AAA module D4" evidence="5">
    <location>
        <begin position="10"/>
        <end position="136"/>
    </location>
</feature>
<dbReference type="Gene3D" id="1.10.8.720">
    <property type="entry name" value="Region D6 of dynein motor"/>
    <property type="match status" value="1"/>
</dbReference>
<comment type="caution">
    <text evidence="8">The sequence shown here is derived from an EMBL/GenBank/DDBJ whole genome shotgun (WGS) entry which is preliminary data.</text>
</comment>
<dbReference type="InterPro" id="IPR026983">
    <property type="entry name" value="DHC"/>
</dbReference>
<dbReference type="Proteomes" id="UP001516400">
    <property type="component" value="Unassembled WGS sequence"/>
</dbReference>
<evidence type="ECO:0000259" key="7">
    <source>
        <dbReference type="Pfam" id="PF18198"/>
    </source>
</evidence>
<dbReference type="InterPro" id="IPR024743">
    <property type="entry name" value="Dynein_HC_stalk"/>
</dbReference>
<dbReference type="Gene3D" id="1.20.920.20">
    <property type="match status" value="1"/>
</dbReference>
<dbReference type="InterPro" id="IPR042219">
    <property type="entry name" value="AAA_lid_11_sf"/>
</dbReference>
<feature type="coiled-coil region" evidence="2">
    <location>
        <begin position="158"/>
        <end position="206"/>
    </location>
</feature>
<protein>
    <submittedName>
        <fullName evidence="8">Uncharacterized protein</fullName>
    </submittedName>
</protein>
<evidence type="ECO:0000313" key="9">
    <source>
        <dbReference type="Proteomes" id="UP001516400"/>
    </source>
</evidence>
<evidence type="ECO:0000259" key="5">
    <source>
        <dbReference type="Pfam" id="PF12780"/>
    </source>
</evidence>
<dbReference type="PANTHER" id="PTHR45703">
    <property type="entry name" value="DYNEIN HEAVY CHAIN"/>
    <property type="match status" value="1"/>
</dbReference>
<gene>
    <name evidence="8" type="ORF">HHI36_022698</name>
</gene>
<feature type="coiled-coil region" evidence="2">
    <location>
        <begin position="365"/>
        <end position="434"/>
    </location>
</feature>
<evidence type="ECO:0000259" key="4">
    <source>
        <dbReference type="Pfam" id="PF12777"/>
    </source>
</evidence>
<dbReference type="InterPro" id="IPR041658">
    <property type="entry name" value="AAA_lid_11"/>
</dbReference>
<evidence type="ECO:0000313" key="8">
    <source>
        <dbReference type="EMBL" id="KAL3272216.1"/>
    </source>
</evidence>
<evidence type="ECO:0000259" key="6">
    <source>
        <dbReference type="Pfam" id="PF12781"/>
    </source>
</evidence>
<organism evidence="8 9">
    <name type="scientific">Cryptolaemus montrouzieri</name>
    <dbReference type="NCBI Taxonomy" id="559131"/>
    <lineage>
        <taxon>Eukaryota</taxon>
        <taxon>Metazoa</taxon>
        <taxon>Ecdysozoa</taxon>
        <taxon>Arthropoda</taxon>
        <taxon>Hexapoda</taxon>
        <taxon>Insecta</taxon>
        <taxon>Pterygota</taxon>
        <taxon>Neoptera</taxon>
        <taxon>Endopterygota</taxon>
        <taxon>Coleoptera</taxon>
        <taxon>Polyphaga</taxon>
        <taxon>Cucujiformia</taxon>
        <taxon>Coccinelloidea</taxon>
        <taxon>Coccinellidae</taxon>
        <taxon>Scymninae</taxon>
        <taxon>Scymnini</taxon>
        <taxon>Cryptolaemus</taxon>
    </lineage>
</organism>
<comment type="similarity">
    <text evidence="1">Belongs to the dynein heavy chain family.</text>
</comment>
<feature type="domain" description="Dynein heavy chain ATP-binding dynein motor region" evidence="6">
    <location>
        <begin position="523"/>
        <end position="682"/>
    </location>
</feature>
<dbReference type="PANTHER" id="PTHR45703:SF1">
    <property type="entry name" value="DYNEINS HEAVY CHAIN"/>
    <property type="match status" value="1"/>
</dbReference>
<evidence type="ECO:0000256" key="2">
    <source>
        <dbReference type="SAM" id="Coils"/>
    </source>
</evidence>
<dbReference type="InterPro" id="IPR004273">
    <property type="entry name" value="Dynein_heavy_D6_P-loop"/>
</dbReference>
<dbReference type="AlphaFoldDB" id="A0ABD2N1L9"/>
<dbReference type="Pfam" id="PF18198">
    <property type="entry name" value="AAA_lid_11"/>
    <property type="match status" value="1"/>
</dbReference>
<dbReference type="Pfam" id="PF12781">
    <property type="entry name" value="AAA_9"/>
    <property type="match status" value="1"/>
</dbReference>
<reference evidence="8 9" key="1">
    <citation type="journal article" date="2021" name="BMC Biol.">
        <title>Horizontally acquired antibacterial genes associated with adaptive radiation of ladybird beetles.</title>
        <authorList>
            <person name="Li H.S."/>
            <person name="Tang X.F."/>
            <person name="Huang Y.H."/>
            <person name="Xu Z.Y."/>
            <person name="Chen M.L."/>
            <person name="Du X.Y."/>
            <person name="Qiu B.Y."/>
            <person name="Chen P.T."/>
            <person name="Zhang W."/>
            <person name="Slipinski A."/>
            <person name="Escalona H.E."/>
            <person name="Waterhouse R.M."/>
            <person name="Zwick A."/>
            <person name="Pang H."/>
        </authorList>
    </citation>
    <scope>NUCLEOTIDE SEQUENCE [LARGE SCALE GENOMIC DNA]</scope>
    <source>
        <strain evidence="8">SYSU2018</strain>
    </source>
</reference>
<accession>A0ABD2N1L9</accession>
<dbReference type="InterPro" id="IPR024317">
    <property type="entry name" value="Dynein_heavy_chain_D4_dom"/>
</dbReference>
<sequence length="1242" mass="144465">MVRLDAQHGNPNLNISSEDVYAFFINRCKEKLHVILSLDICSNILRNKIGLFQSLMKNCIPIWFSEWSNSALMDISNEWLKDCNITSETKLILPETFVQIFLDSKILTANIYNNSGEKYNITTSSYIEFLRLYVDIMEIEQKAVNEKKEKYLTGLKKLKYADNQISRLQENLAAYQLQLKIMSKKAAEMTRQIARETLEVERASNLVRKDEKIANKQAEAAAVLKLDCEADLAQAIPILEDAIQALNTLKPSDITLVKSMKNPPDAIKLVMAAVCVIKDVKPDRIPDPSTGRKLIDYWGPSKRILGDMNFLQSLKDFDKDHIKTEIMVKIRKDYLPHKDFKPHVVAKASSAAEGLCKWIIAMDMYDNVAKEVAPKKDKLEKAEREYAQTVAIMDEKKLEVVRLEKQLAQLNSKLQEANKKQQRLQRTADACSRKLERSVTLLSGFGNEKTQWSKKADDLEDKYQCLGGDVLLVCAAISYLSPLPTVYREEALDRWYLMVKHDIRCSNEWDLTNILVSDGNIDLAGLPKENYFKENCIIYKYCYRWPLFIDPQGLSKKWIQKTTSKHLLVVVKYGDPNLIKDVESSIESGKCLVIENIAHQFSHSFNNLLRSEFVEENGEKFVLFEGKKIVYNDGFKLVLITSLRSPNYGCEVSNNVKVINFSLTKSALQKKLLNLVIKTENPLSYEVKILRTLSDSEADLLEDIKALKTLDDTKKLSEQTAQAIYIPDNVVSTFDHLEKSFTEFSHYSSSLFVCIDEFCRKKIDFDEYEFLFRREKHERAKMRERMLERINHAKNQEQFEELKNDAREKIESLEGLDCFIGLKRSMDDNDLIWNAFLSLENPEQHDIPVFWQQKLSSFQKFLLIQTMRADRTKECMKKFITLELGEKYIEPLEIDLDELYAESYCLSPILFLSRNNTFPLSKIEKFAIQKKFINKFRYISLGDAQSYLAENLIREGQNEGLWICLINCHLSKSWVYDLERICEEMTYENTNENFRLWLISDVSFQLSDELLERCVKVIYEDSESFKDKLLISYKDCVDDVSVDDYRNYSQLVIRLIYRIVCFHSVVIWRQKFGGIAWNNPFDFGEHDLKVVTKMVSNIVNIYDSDEALGYLIGECCYSSQFLNQRDYEVSNILFHEFICLNNDNLFSYPSKSDIHDFIDHIQKLPFGKMSDLLGFNDIILYRNNVEDYELFSSYLTSINTIFNDQFEIDDIFDMIDKVLNILDIEIETRVLIKKSIVYYMMS</sequence>
<feature type="domain" description="Dynein heavy chain coiled coil stalk" evidence="4">
    <location>
        <begin position="152"/>
        <end position="496"/>
    </location>
</feature>
<dbReference type="FunFam" id="1.20.920.20:FF:000006">
    <property type="entry name" value="Dynein, axonemal, heavy chain 6"/>
    <property type="match status" value="1"/>
</dbReference>
<dbReference type="EMBL" id="JABFTP020000042">
    <property type="protein sequence ID" value="KAL3272216.1"/>
    <property type="molecule type" value="Genomic_DNA"/>
</dbReference>
<feature type="domain" description="Dynein heavy chain AAA lid" evidence="7">
    <location>
        <begin position="1054"/>
        <end position="1176"/>
    </location>
</feature>
<evidence type="ECO:0000259" key="3">
    <source>
        <dbReference type="Pfam" id="PF03028"/>
    </source>
</evidence>
<dbReference type="Pfam" id="PF03028">
    <property type="entry name" value="Dynein_heavy"/>
    <property type="match status" value="1"/>
</dbReference>
<dbReference type="InterPro" id="IPR027417">
    <property type="entry name" value="P-loop_NTPase"/>
</dbReference>
<feature type="domain" description="Dynein heavy chain region D6 P-loop" evidence="3">
    <location>
        <begin position="906"/>
        <end position="1018"/>
    </location>
</feature>
<keyword evidence="9" id="KW-1185">Reference proteome</keyword>
<name>A0ABD2N1L9_9CUCU</name>